<accession>A0A7R9JBY8</accession>
<feature type="region of interest" description="Disordered" evidence="1">
    <location>
        <begin position="211"/>
        <end position="230"/>
    </location>
</feature>
<proteinExistence type="predicted"/>
<sequence length="230" mass="25028">MGKTILDLDSRNMGLDPSLTLKPASVAELANALVVLSSTLEDGEIESGEKSFQQLLLFLEDVGVHDHRAVDNFQRRDLELLSGNTVELEEMNPHLRGGRVENHLGKTTPPVHPTEIRTSISPSSAVELNTTSALANYATEPKHDDKTPDQRENVRPLTLPRPCGSPGIGPTWSQGLERASSNHANASTMMVLSSWISLDWATVVSFSSRKNSSNISGFSRSTDISSSWPI</sequence>
<feature type="region of interest" description="Disordered" evidence="1">
    <location>
        <begin position="97"/>
        <end position="117"/>
    </location>
</feature>
<feature type="region of interest" description="Disordered" evidence="1">
    <location>
        <begin position="138"/>
        <end position="176"/>
    </location>
</feature>
<feature type="compositionally biased region" description="Basic and acidic residues" evidence="1">
    <location>
        <begin position="140"/>
        <end position="154"/>
    </location>
</feature>
<evidence type="ECO:0000313" key="2">
    <source>
        <dbReference type="EMBL" id="CAD7576505.1"/>
    </source>
</evidence>
<feature type="compositionally biased region" description="Polar residues" evidence="1">
    <location>
        <begin position="220"/>
        <end position="230"/>
    </location>
</feature>
<organism evidence="2">
    <name type="scientific">Timema californicum</name>
    <name type="common">California timema</name>
    <name type="synonym">Walking stick</name>
    <dbReference type="NCBI Taxonomy" id="61474"/>
    <lineage>
        <taxon>Eukaryota</taxon>
        <taxon>Metazoa</taxon>
        <taxon>Ecdysozoa</taxon>
        <taxon>Arthropoda</taxon>
        <taxon>Hexapoda</taxon>
        <taxon>Insecta</taxon>
        <taxon>Pterygota</taxon>
        <taxon>Neoptera</taxon>
        <taxon>Polyneoptera</taxon>
        <taxon>Phasmatodea</taxon>
        <taxon>Timematodea</taxon>
        <taxon>Timematoidea</taxon>
        <taxon>Timematidae</taxon>
        <taxon>Timema</taxon>
    </lineage>
</organism>
<reference evidence="2" key="1">
    <citation type="submission" date="2020-11" db="EMBL/GenBank/DDBJ databases">
        <authorList>
            <person name="Tran Van P."/>
        </authorList>
    </citation>
    <scope>NUCLEOTIDE SEQUENCE</scope>
</reference>
<name>A0A7R9JBY8_TIMCA</name>
<gene>
    <name evidence="2" type="ORF">TCMB3V08_LOCUS9073</name>
</gene>
<protein>
    <submittedName>
        <fullName evidence="2">(California timema) hypothetical protein</fullName>
    </submittedName>
</protein>
<evidence type="ECO:0000256" key="1">
    <source>
        <dbReference type="SAM" id="MobiDB-lite"/>
    </source>
</evidence>
<dbReference type="EMBL" id="OE184336">
    <property type="protein sequence ID" value="CAD7576505.1"/>
    <property type="molecule type" value="Genomic_DNA"/>
</dbReference>
<dbReference type="AlphaFoldDB" id="A0A7R9JBY8"/>